<sequence>MLCAIRVPGNNLQTNETLKPANFESLENHEVKAALEKVNQEEEELNNVFRKYRLAFWTSTIQEHANEVDVCVGEVFEEMPNSYASCKGVLEHIRAQAKVGKDRQWLSVGCDGQPFDICRKLIDRSVACDTCGEETDADAMEQHHSERHPGATMQFHKLYDWLLLRPGPGHVEMNSCKVIFRLIWVPILQTVSKLLGFVSDAAQLFIKNCGQPTIEQWQQAARCGDRLEDVKASVLARCGVGDPSYSEYAISLHDSVDKVRTELRQRGYLLQPRQSVEYLQSLTGV</sequence>
<comment type="caution">
    <text evidence="2">The sequence shown here is derived from an EMBL/GenBank/DDBJ whole genome shotgun (WGS) entry which is preliminary data.</text>
</comment>
<protein>
    <submittedName>
        <fullName evidence="2">Uncharacterized protein</fullName>
    </submittedName>
</protein>
<organism evidence="2 3">
    <name type="scientific">Amphibalanus amphitrite</name>
    <name type="common">Striped barnacle</name>
    <name type="synonym">Balanus amphitrite</name>
    <dbReference type="NCBI Taxonomy" id="1232801"/>
    <lineage>
        <taxon>Eukaryota</taxon>
        <taxon>Metazoa</taxon>
        <taxon>Ecdysozoa</taxon>
        <taxon>Arthropoda</taxon>
        <taxon>Crustacea</taxon>
        <taxon>Multicrustacea</taxon>
        <taxon>Cirripedia</taxon>
        <taxon>Thoracica</taxon>
        <taxon>Thoracicalcarea</taxon>
        <taxon>Balanomorpha</taxon>
        <taxon>Balanoidea</taxon>
        <taxon>Balanidae</taxon>
        <taxon>Amphibalaninae</taxon>
        <taxon>Amphibalanus</taxon>
    </lineage>
</organism>
<keyword evidence="3" id="KW-1185">Reference proteome</keyword>
<evidence type="ECO:0000313" key="2">
    <source>
        <dbReference type="EMBL" id="KAF0292546.1"/>
    </source>
</evidence>
<proteinExistence type="predicted"/>
<gene>
    <name evidence="2" type="ORF">FJT64_009487</name>
</gene>
<dbReference type="Proteomes" id="UP000440578">
    <property type="component" value="Unassembled WGS sequence"/>
</dbReference>
<keyword evidence="1" id="KW-0175">Coiled coil</keyword>
<evidence type="ECO:0000313" key="3">
    <source>
        <dbReference type="Proteomes" id="UP000440578"/>
    </source>
</evidence>
<reference evidence="2 3" key="1">
    <citation type="submission" date="2019-07" db="EMBL/GenBank/DDBJ databases">
        <title>Draft genome assembly of a fouling barnacle, Amphibalanus amphitrite (Darwin, 1854): The first reference genome for Thecostraca.</title>
        <authorList>
            <person name="Kim W."/>
        </authorList>
    </citation>
    <scope>NUCLEOTIDE SEQUENCE [LARGE SCALE GENOMIC DNA]</scope>
    <source>
        <strain evidence="2">SNU_AA5</strain>
        <tissue evidence="2">Soma without cirri and trophi</tissue>
    </source>
</reference>
<feature type="coiled-coil region" evidence="1">
    <location>
        <begin position="28"/>
        <end position="55"/>
    </location>
</feature>
<dbReference type="AlphaFoldDB" id="A0A6A4VDH7"/>
<dbReference type="EMBL" id="VIIS01001805">
    <property type="protein sequence ID" value="KAF0292546.1"/>
    <property type="molecule type" value="Genomic_DNA"/>
</dbReference>
<name>A0A6A4VDH7_AMPAM</name>
<accession>A0A6A4VDH7</accession>
<evidence type="ECO:0000256" key="1">
    <source>
        <dbReference type="SAM" id="Coils"/>
    </source>
</evidence>
<dbReference type="OrthoDB" id="10063844at2759"/>